<dbReference type="EMBL" id="BMRP01000003">
    <property type="protein sequence ID" value="GGU49663.1"/>
    <property type="molecule type" value="Genomic_DNA"/>
</dbReference>
<sequence length="50" mass="5270">MHRTAARPDLADHVAELLQHVGLEADFAGRCPHELSGGQRLAVAPTVSAP</sequence>
<gene>
    <name evidence="1" type="ORF">GCM10010211_12320</name>
</gene>
<keyword evidence="2" id="KW-1185">Reference proteome</keyword>
<dbReference type="InterPro" id="IPR027417">
    <property type="entry name" value="P-loop_NTPase"/>
</dbReference>
<protein>
    <submittedName>
        <fullName evidence="1">Uncharacterized protein</fullName>
    </submittedName>
</protein>
<accession>A0ABQ2UUZ5</accession>
<evidence type="ECO:0000313" key="1">
    <source>
        <dbReference type="EMBL" id="GGU49663.1"/>
    </source>
</evidence>
<dbReference type="RefSeq" id="WP_189297168.1">
    <property type="nucleotide sequence ID" value="NZ_BMRP01000003.1"/>
</dbReference>
<dbReference type="Proteomes" id="UP000654471">
    <property type="component" value="Unassembled WGS sequence"/>
</dbReference>
<proteinExistence type="predicted"/>
<dbReference type="SUPFAM" id="SSF52540">
    <property type="entry name" value="P-loop containing nucleoside triphosphate hydrolases"/>
    <property type="match status" value="1"/>
</dbReference>
<organism evidence="1 2">
    <name type="scientific">Streptomyces albospinus</name>
    <dbReference type="NCBI Taxonomy" id="285515"/>
    <lineage>
        <taxon>Bacteria</taxon>
        <taxon>Bacillati</taxon>
        <taxon>Actinomycetota</taxon>
        <taxon>Actinomycetes</taxon>
        <taxon>Kitasatosporales</taxon>
        <taxon>Streptomycetaceae</taxon>
        <taxon>Streptomyces</taxon>
    </lineage>
</organism>
<comment type="caution">
    <text evidence="1">The sequence shown here is derived from an EMBL/GenBank/DDBJ whole genome shotgun (WGS) entry which is preliminary data.</text>
</comment>
<evidence type="ECO:0000313" key="2">
    <source>
        <dbReference type="Proteomes" id="UP000654471"/>
    </source>
</evidence>
<name>A0ABQ2UUZ5_9ACTN</name>
<reference evidence="2" key="1">
    <citation type="journal article" date="2019" name="Int. J. Syst. Evol. Microbiol.">
        <title>The Global Catalogue of Microorganisms (GCM) 10K type strain sequencing project: providing services to taxonomists for standard genome sequencing and annotation.</title>
        <authorList>
            <consortium name="The Broad Institute Genomics Platform"/>
            <consortium name="The Broad Institute Genome Sequencing Center for Infectious Disease"/>
            <person name="Wu L."/>
            <person name="Ma J."/>
        </authorList>
    </citation>
    <scope>NUCLEOTIDE SEQUENCE [LARGE SCALE GENOMIC DNA]</scope>
    <source>
        <strain evidence="2">JCM 3399</strain>
    </source>
</reference>